<dbReference type="EMBL" id="CAXKWB010140700">
    <property type="protein sequence ID" value="CAL4245720.1"/>
    <property type="molecule type" value="Genomic_DNA"/>
</dbReference>
<keyword evidence="1" id="KW-1015">Disulfide bond</keyword>
<evidence type="ECO:0000259" key="3">
    <source>
        <dbReference type="PROSITE" id="PS50240"/>
    </source>
</evidence>
<name>A0AAV2SST0_MEGNR</name>
<accession>A0AAV2SST0</accession>
<proteinExistence type="predicted"/>
<dbReference type="Proteomes" id="UP001497623">
    <property type="component" value="Unassembled WGS sequence"/>
</dbReference>
<dbReference type="Gene3D" id="2.40.10.10">
    <property type="entry name" value="Trypsin-like serine proteases"/>
    <property type="match status" value="1"/>
</dbReference>
<feature type="domain" description="Peptidase S1" evidence="3">
    <location>
        <begin position="19"/>
        <end position="268"/>
    </location>
</feature>
<dbReference type="InterPro" id="IPR009003">
    <property type="entry name" value="Peptidase_S1_PA"/>
</dbReference>
<keyword evidence="2" id="KW-0720">Serine protease</keyword>
<sequence>QIPANYRKDNSYTVNSQRIIGGIPISNDTYPWMARIYIILNKTTILHDCGGSLINEQWVLTAAHCINVEPNCQNEFVRPRKSSFKIGIGTEEFTVNDIICRSDFDACKIDEFGNKISNIKNDLALMKLDRPSTTRPIGIQSDDARFIGRTAILIGWGKTGSNKMSSELKWLNVTIQSGDSKKCKQWWGSSVDSTKLCANSGYGVGTCHGDSGGPMFSEQGKESIILGVSSSVRVKQEHGETRCNVESGAPDIYMRVSAYYEWINGVIKQ</sequence>
<dbReference type="InterPro" id="IPR051333">
    <property type="entry name" value="CLIP_Serine_Protease"/>
</dbReference>
<dbReference type="GO" id="GO:0004252">
    <property type="term" value="F:serine-type endopeptidase activity"/>
    <property type="evidence" value="ECO:0007669"/>
    <property type="project" value="InterPro"/>
</dbReference>
<evidence type="ECO:0000256" key="2">
    <source>
        <dbReference type="RuleBase" id="RU363034"/>
    </source>
</evidence>
<dbReference type="PRINTS" id="PR00722">
    <property type="entry name" value="CHYMOTRYPSIN"/>
</dbReference>
<keyword evidence="2" id="KW-0378">Hydrolase</keyword>
<gene>
    <name evidence="4" type="ORF">MNOR_LOCUS41091</name>
</gene>
<evidence type="ECO:0000256" key="1">
    <source>
        <dbReference type="ARBA" id="ARBA00023157"/>
    </source>
</evidence>
<dbReference type="InterPro" id="IPR001254">
    <property type="entry name" value="Trypsin_dom"/>
</dbReference>
<organism evidence="4 5">
    <name type="scientific">Meganyctiphanes norvegica</name>
    <name type="common">Northern krill</name>
    <name type="synonym">Thysanopoda norvegica</name>
    <dbReference type="NCBI Taxonomy" id="48144"/>
    <lineage>
        <taxon>Eukaryota</taxon>
        <taxon>Metazoa</taxon>
        <taxon>Ecdysozoa</taxon>
        <taxon>Arthropoda</taxon>
        <taxon>Crustacea</taxon>
        <taxon>Multicrustacea</taxon>
        <taxon>Malacostraca</taxon>
        <taxon>Eumalacostraca</taxon>
        <taxon>Eucarida</taxon>
        <taxon>Euphausiacea</taxon>
        <taxon>Euphausiidae</taxon>
        <taxon>Meganyctiphanes</taxon>
    </lineage>
</organism>
<dbReference type="CDD" id="cd00190">
    <property type="entry name" value="Tryp_SPc"/>
    <property type="match status" value="1"/>
</dbReference>
<dbReference type="InterPro" id="IPR018114">
    <property type="entry name" value="TRYPSIN_HIS"/>
</dbReference>
<dbReference type="InterPro" id="IPR001314">
    <property type="entry name" value="Peptidase_S1A"/>
</dbReference>
<comment type="caution">
    <text evidence="4">The sequence shown here is derived from an EMBL/GenBank/DDBJ whole genome shotgun (WGS) entry which is preliminary data.</text>
</comment>
<dbReference type="Pfam" id="PF00089">
    <property type="entry name" value="Trypsin"/>
    <property type="match status" value="1"/>
</dbReference>
<dbReference type="InterPro" id="IPR033116">
    <property type="entry name" value="TRYPSIN_SER"/>
</dbReference>
<evidence type="ECO:0000313" key="4">
    <source>
        <dbReference type="EMBL" id="CAL4245720.1"/>
    </source>
</evidence>
<dbReference type="GO" id="GO:0006508">
    <property type="term" value="P:proteolysis"/>
    <property type="evidence" value="ECO:0007669"/>
    <property type="project" value="UniProtKB-KW"/>
</dbReference>
<keyword evidence="5" id="KW-1185">Reference proteome</keyword>
<dbReference type="InterPro" id="IPR043504">
    <property type="entry name" value="Peptidase_S1_PA_chymotrypsin"/>
</dbReference>
<evidence type="ECO:0000313" key="5">
    <source>
        <dbReference type="Proteomes" id="UP001497623"/>
    </source>
</evidence>
<keyword evidence="2" id="KW-0645">Protease</keyword>
<dbReference type="PROSITE" id="PS00134">
    <property type="entry name" value="TRYPSIN_HIS"/>
    <property type="match status" value="1"/>
</dbReference>
<feature type="non-terminal residue" evidence="4">
    <location>
        <position position="1"/>
    </location>
</feature>
<protein>
    <recommendedName>
        <fullName evidence="3">Peptidase S1 domain-containing protein</fullName>
    </recommendedName>
</protein>
<dbReference type="PROSITE" id="PS50240">
    <property type="entry name" value="TRYPSIN_DOM"/>
    <property type="match status" value="1"/>
</dbReference>
<dbReference type="PROSITE" id="PS00135">
    <property type="entry name" value="TRYPSIN_SER"/>
    <property type="match status" value="1"/>
</dbReference>
<reference evidence="4 5" key="1">
    <citation type="submission" date="2024-05" db="EMBL/GenBank/DDBJ databases">
        <authorList>
            <person name="Wallberg A."/>
        </authorList>
    </citation>
    <scope>NUCLEOTIDE SEQUENCE [LARGE SCALE GENOMIC DNA]</scope>
</reference>
<dbReference type="SUPFAM" id="SSF50494">
    <property type="entry name" value="Trypsin-like serine proteases"/>
    <property type="match status" value="1"/>
</dbReference>
<dbReference type="PANTHER" id="PTHR24260">
    <property type="match status" value="1"/>
</dbReference>
<dbReference type="AlphaFoldDB" id="A0AAV2SST0"/>
<dbReference type="PANTHER" id="PTHR24260:SF136">
    <property type="entry name" value="GH08193P-RELATED"/>
    <property type="match status" value="1"/>
</dbReference>
<dbReference type="SMART" id="SM00020">
    <property type="entry name" value="Tryp_SPc"/>
    <property type="match status" value="1"/>
</dbReference>